<feature type="compositionally biased region" description="Basic residues" evidence="1">
    <location>
        <begin position="11"/>
        <end position="21"/>
    </location>
</feature>
<dbReference type="Proteomes" id="UP001460270">
    <property type="component" value="Unassembled WGS sequence"/>
</dbReference>
<evidence type="ECO:0000313" key="2">
    <source>
        <dbReference type="EMBL" id="KAK7922703.1"/>
    </source>
</evidence>
<feature type="compositionally biased region" description="Basic residues" evidence="1">
    <location>
        <begin position="191"/>
        <end position="204"/>
    </location>
</feature>
<dbReference type="AlphaFoldDB" id="A0AAW0PFB2"/>
<feature type="compositionally biased region" description="Basic residues" evidence="1">
    <location>
        <begin position="104"/>
        <end position="157"/>
    </location>
</feature>
<feature type="compositionally biased region" description="Acidic residues" evidence="1">
    <location>
        <begin position="160"/>
        <end position="186"/>
    </location>
</feature>
<evidence type="ECO:0000313" key="3">
    <source>
        <dbReference type="Proteomes" id="UP001460270"/>
    </source>
</evidence>
<feature type="region of interest" description="Disordered" evidence="1">
    <location>
        <begin position="104"/>
        <end position="288"/>
    </location>
</feature>
<dbReference type="EMBL" id="JBBPFD010000006">
    <property type="protein sequence ID" value="KAK7922703.1"/>
    <property type="molecule type" value="Genomic_DNA"/>
</dbReference>
<protein>
    <submittedName>
        <fullName evidence="2">Uncharacterized protein</fullName>
    </submittedName>
</protein>
<evidence type="ECO:0000256" key="1">
    <source>
        <dbReference type="SAM" id="MobiDB-lite"/>
    </source>
</evidence>
<gene>
    <name evidence="2" type="ORF">WMY93_009605</name>
</gene>
<accession>A0AAW0PFB2</accession>
<feature type="compositionally biased region" description="Basic and acidic residues" evidence="1">
    <location>
        <begin position="1"/>
        <end position="10"/>
    </location>
</feature>
<feature type="region of interest" description="Disordered" evidence="1">
    <location>
        <begin position="1"/>
        <end position="37"/>
    </location>
</feature>
<name>A0AAW0PFB2_9GOBI</name>
<reference evidence="3" key="1">
    <citation type="submission" date="2024-04" db="EMBL/GenBank/DDBJ databases">
        <title>Salinicola lusitanus LLJ914,a marine bacterium isolated from the Okinawa Trough.</title>
        <authorList>
            <person name="Li J."/>
        </authorList>
    </citation>
    <scope>NUCLEOTIDE SEQUENCE [LARGE SCALE GENOMIC DNA]</scope>
</reference>
<proteinExistence type="predicted"/>
<feature type="compositionally biased region" description="Basic residues" evidence="1">
    <location>
        <begin position="220"/>
        <end position="241"/>
    </location>
</feature>
<sequence>MREGELERDRERRKRRRKRGEKGRERERGRKREKQKVTGRTKTFLFSVCVCVCGLCLTLASAVNPLLSREQWNRRTHVTEEDVQAQSEEEEDVQAWLREKNTRLRVKRRRTSRRGSGKKTCLRVKRRRTSRRGSGKKTCLRVKRRKTSRHGSGKKHTAQSEEEEDVQAQSEEEEDVQAQSEEEEDVQAWLRGKKKTRLRGKKHTAQSEEEEDVQAWLREKKTRLRVKRRRTSRRGSGKKHMSQSEEEEDVQAWLREKTHGSKRRGGGRPGMAQGKKNTSQSEEEEDVQAWLREKNTRLRGKKHTAQSEEEEDVQAWLREKNTRLRVKRRRTSRRGSGKKTRLWRKSAGINGTSGAFCHRCGPLESELWGALISPPPKHMQRPVLRQNQPTPEYEAAPRALIGPDTANSILEKQLVEDTTFPRCLARGFPRRETENTAAAVATVPRFHPEPKLPGFYVSLRRENSSPHRFCGNLSARGEKPTLLLEHSHYYNKWMRRGDDLTKVSGGASSLCLIPHCKITHPFSDFCA</sequence>
<keyword evidence="3" id="KW-1185">Reference proteome</keyword>
<organism evidence="2 3">
    <name type="scientific">Mugilogobius chulae</name>
    <name type="common">yellowstripe goby</name>
    <dbReference type="NCBI Taxonomy" id="88201"/>
    <lineage>
        <taxon>Eukaryota</taxon>
        <taxon>Metazoa</taxon>
        <taxon>Chordata</taxon>
        <taxon>Craniata</taxon>
        <taxon>Vertebrata</taxon>
        <taxon>Euteleostomi</taxon>
        <taxon>Actinopterygii</taxon>
        <taxon>Neopterygii</taxon>
        <taxon>Teleostei</taxon>
        <taxon>Neoteleostei</taxon>
        <taxon>Acanthomorphata</taxon>
        <taxon>Gobiaria</taxon>
        <taxon>Gobiiformes</taxon>
        <taxon>Gobioidei</taxon>
        <taxon>Gobiidae</taxon>
        <taxon>Gobionellinae</taxon>
        <taxon>Mugilogobius</taxon>
    </lineage>
</organism>
<comment type="caution">
    <text evidence="2">The sequence shown here is derived from an EMBL/GenBank/DDBJ whole genome shotgun (WGS) entry which is preliminary data.</text>
</comment>